<dbReference type="EMBL" id="BFAV01000034">
    <property type="protein sequence ID" value="GBF32469.1"/>
    <property type="molecule type" value="Genomic_DNA"/>
</dbReference>
<dbReference type="RefSeq" id="WP_207655535.1">
    <property type="nucleotide sequence ID" value="NZ_BFAV01000034.1"/>
</dbReference>
<dbReference type="SUPFAM" id="SSF47336">
    <property type="entry name" value="ACP-like"/>
    <property type="match status" value="1"/>
</dbReference>
<dbReference type="SMART" id="SM00822">
    <property type="entry name" value="PKS_KR"/>
    <property type="match status" value="1"/>
</dbReference>
<dbReference type="PROSITE" id="PS50075">
    <property type="entry name" value="CARRIER"/>
    <property type="match status" value="1"/>
</dbReference>
<dbReference type="InterPro" id="IPR036736">
    <property type="entry name" value="ACP-like_sf"/>
</dbReference>
<dbReference type="InterPro" id="IPR013968">
    <property type="entry name" value="PKS_KR"/>
</dbReference>
<evidence type="ECO:0000256" key="3">
    <source>
        <dbReference type="ARBA" id="ARBA00022679"/>
    </source>
</evidence>
<feature type="domain" description="Ketosynthase family 3 (KS3)" evidence="5">
    <location>
        <begin position="721"/>
        <end position="1132"/>
    </location>
</feature>
<dbReference type="PROSITE" id="PS00012">
    <property type="entry name" value="PHOSPHOPANTETHEINE"/>
    <property type="match status" value="1"/>
</dbReference>
<dbReference type="CDD" id="cd08953">
    <property type="entry name" value="KR_2_SDR_x"/>
    <property type="match status" value="1"/>
</dbReference>
<dbReference type="Proteomes" id="UP000239549">
    <property type="component" value="Unassembled WGS sequence"/>
</dbReference>
<dbReference type="Gene3D" id="3.40.47.10">
    <property type="match status" value="1"/>
</dbReference>
<dbReference type="PANTHER" id="PTHR43775">
    <property type="entry name" value="FATTY ACID SYNTHASE"/>
    <property type="match status" value="1"/>
</dbReference>
<dbReference type="GO" id="GO:0005737">
    <property type="term" value="C:cytoplasm"/>
    <property type="evidence" value="ECO:0007669"/>
    <property type="project" value="TreeGrafter"/>
</dbReference>
<dbReference type="SMART" id="SM00825">
    <property type="entry name" value="PKS_KS"/>
    <property type="match status" value="1"/>
</dbReference>
<dbReference type="GO" id="GO:0006633">
    <property type="term" value="P:fatty acid biosynthetic process"/>
    <property type="evidence" value="ECO:0007669"/>
    <property type="project" value="InterPro"/>
</dbReference>
<dbReference type="InterPro" id="IPR020841">
    <property type="entry name" value="PKS_Beta-ketoAc_synthase_dom"/>
</dbReference>
<dbReference type="InterPro" id="IPR050091">
    <property type="entry name" value="PKS_NRPS_Biosynth_Enz"/>
</dbReference>
<evidence type="ECO:0000256" key="2">
    <source>
        <dbReference type="ARBA" id="ARBA00022553"/>
    </source>
</evidence>
<dbReference type="GO" id="GO:0071770">
    <property type="term" value="P:DIM/DIP cell wall layer assembly"/>
    <property type="evidence" value="ECO:0007669"/>
    <property type="project" value="TreeGrafter"/>
</dbReference>
<dbReference type="GO" id="GO:0004312">
    <property type="term" value="F:fatty acid synthase activity"/>
    <property type="evidence" value="ECO:0007669"/>
    <property type="project" value="TreeGrafter"/>
</dbReference>
<dbReference type="InterPro" id="IPR018201">
    <property type="entry name" value="Ketoacyl_synth_AS"/>
</dbReference>
<proteinExistence type="predicted"/>
<keyword evidence="7" id="KW-1185">Reference proteome</keyword>
<dbReference type="Gene3D" id="3.40.50.720">
    <property type="entry name" value="NAD(P)-binding Rossmann-like Domain"/>
    <property type="match status" value="1"/>
</dbReference>
<feature type="domain" description="Carrier" evidence="4">
    <location>
        <begin position="583"/>
        <end position="660"/>
    </location>
</feature>
<keyword evidence="2" id="KW-0597">Phosphoprotein</keyword>
<dbReference type="PROSITE" id="PS52004">
    <property type="entry name" value="KS3_2"/>
    <property type="match status" value="1"/>
</dbReference>
<dbReference type="Pfam" id="PF00109">
    <property type="entry name" value="ketoacyl-synt"/>
    <property type="match status" value="1"/>
</dbReference>
<evidence type="ECO:0000313" key="6">
    <source>
        <dbReference type="EMBL" id="GBF32469.1"/>
    </source>
</evidence>
<dbReference type="AlphaFoldDB" id="A0A2L2X8D2"/>
<gene>
    <name evidence="6" type="ORF">DCCM_0665</name>
</gene>
<evidence type="ECO:0000259" key="5">
    <source>
        <dbReference type="PROSITE" id="PS52004"/>
    </source>
</evidence>
<dbReference type="CDD" id="cd00833">
    <property type="entry name" value="PKS"/>
    <property type="match status" value="1"/>
</dbReference>
<dbReference type="InterPro" id="IPR009081">
    <property type="entry name" value="PP-bd_ACP"/>
</dbReference>
<evidence type="ECO:0000259" key="4">
    <source>
        <dbReference type="PROSITE" id="PS50075"/>
    </source>
</evidence>
<dbReference type="Gene3D" id="3.30.70.3290">
    <property type="match status" value="1"/>
</dbReference>
<comment type="caution">
    <text evidence="6">The sequence shown here is derived from an EMBL/GenBank/DDBJ whole genome shotgun (WGS) entry which is preliminary data.</text>
</comment>
<dbReference type="SUPFAM" id="SSF53901">
    <property type="entry name" value="Thiolase-like"/>
    <property type="match status" value="1"/>
</dbReference>
<evidence type="ECO:0000256" key="1">
    <source>
        <dbReference type="ARBA" id="ARBA00022450"/>
    </source>
</evidence>
<dbReference type="PROSITE" id="PS00606">
    <property type="entry name" value="KS3_1"/>
    <property type="match status" value="1"/>
</dbReference>
<dbReference type="InterPro" id="IPR016039">
    <property type="entry name" value="Thiolase-like"/>
</dbReference>
<dbReference type="PANTHER" id="PTHR43775:SF37">
    <property type="entry name" value="SI:DKEY-61P9.11"/>
    <property type="match status" value="1"/>
</dbReference>
<dbReference type="Pfam" id="PF08659">
    <property type="entry name" value="KR"/>
    <property type="match status" value="1"/>
</dbReference>
<keyword evidence="1" id="KW-0596">Phosphopantetheine</keyword>
<dbReference type="InterPro" id="IPR014030">
    <property type="entry name" value="Ketoacyl_synth_N"/>
</dbReference>
<dbReference type="InterPro" id="IPR006162">
    <property type="entry name" value="Ppantetheine_attach_site"/>
</dbReference>
<dbReference type="Gene3D" id="1.10.1200.10">
    <property type="entry name" value="ACP-like"/>
    <property type="match status" value="1"/>
</dbReference>
<dbReference type="InterPro" id="IPR020806">
    <property type="entry name" value="PKS_PP-bd"/>
</dbReference>
<dbReference type="SMART" id="SM00823">
    <property type="entry name" value="PKS_PP"/>
    <property type="match status" value="1"/>
</dbReference>
<dbReference type="GO" id="GO:0004315">
    <property type="term" value="F:3-oxoacyl-[acyl-carrier-protein] synthase activity"/>
    <property type="evidence" value="ECO:0007669"/>
    <property type="project" value="InterPro"/>
</dbReference>
<dbReference type="Pfam" id="PF02801">
    <property type="entry name" value="Ketoacyl-synt_C"/>
    <property type="match status" value="1"/>
</dbReference>
<organism evidence="6 7">
    <name type="scientific">Desulfocucumis palustris</name>
    <dbReference type="NCBI Taxonomy" id="1898651"/>
    <lineage>
        <taxon>Bacteria</taxon>
        <taxon>Bacillati</taxon>
        <taxon>Bacillota</taxon>
        <taxon>Clostridia</taxon>
        <taxon>Eubacteriales</taxon>
        <taxon>Desulfocucumaceae</taxon>
        <taxon>Desulfocucumis</taxon>
    </lineage>
</organism>
<dbReference type="GO" id="GO:0005886">
    <property type="term" value="C:plasma membrane"/>
    <property type="evidence" value="ECO:0007669"/>
    <property type="project" value="TreeGrafter"/>
</dbReference>
<dbReference type="InterPro" id="IPR036291">
    <property type="entry name" value="NAD(P)-bd_dom_sf"/>
</dbReference>
<dbReference type="InterPro" id="IPR014031">
    <property type="entry name" value="Ketoacyl_synth_C"/>
</dbReference>
<dbReference type="Pfam" id="PF00550">
    <property type="entry name" value="PP-binding"/>
    <property type="match status" value="1"/>
</dbReference>
<reference evidence="7" key="1">
    <citation type="submission" date="2018-02" db="EMBL/GenBank/DDBJ databases">
        <title>Genome sequence of Desulfocucumis palustris strain NAW-5.</title>
        <authorList>
            <person name="Watanabe M."/>
            <person name="Kojima H."/>
            <person name="Fukui M."/>
        </authorList>
    </citation>
    <scope>NUCLEOTIDE SEQUENCE [LARGE SCALE GENOMIC DNA]</scope>
    <source>
        <strain evidence="7">NAW-5</strain>
    </source>
</reference>
<keyword evidence="3" id="KW-0808">Transferase</keyword>
<protein>
    <submittedName>
        <fullName evidence="6">Polyketide synthase of type I</fullName>
    </submittedName>
</protein>
<dbReference type="GO" id="GO:0031177">
    <property type="term" value="F:phosphopantetheine binding"/>
    <property type="evidence" value="ECO:0007669"/>
    <property type="project" value="InterPro"/>
</dbReference>
<dbReference type="SUPFAM" id="SSF51735">
    <property type="entry name" value="NAD(P)-binding Rossmann-fold domains"/>
    <property type="match status" value="1"/>
</dbReference>
<sequence length="1219" mass="136080">MKGLIFDWNKLYGGARPRRISLPTYPFAGERCWFSGVEAGAGSSTTGPAESIYDLTTEKVIITKDWQQKTIKGENAQQAGAVVVLGTVKTMKLAAALFEEIEAIKVVRVIHEGTLSSEEISTDFYSVPAGEYLHQQIKDKLNSQKLLGVIDVTPYDEVYEQSIAVESGKITFLQKLIEHDRNEGYKLLQVTHQLCPFQLVRTTMQGARLAGLYRMLGAEYKQIQAMTMDSDCSFEEYEKLAKQIQREFWNRNTENLTECCYRNGERYEPHLTISQTNDDIQKSLHILEQYEKHDVILITGGSRGIGASIARHVVSQGVKNIVLLGREDLPEPSEWKKILVNKEKPELEEKLKGMQSLIDQGVRVHYYNTSLMDQKGINAMVHKIHQYLGPITGVFHCAGLTSKNPAFFKKPLSDIEAVCEPKIKGLVTLHKALEKEPLNFFILFSSLSSIAPTLSAGQSDYAMANAYMDYYALHQTGEGKSYFKSIQWPAWGETGLAAGGARAPAYIRTGIISHTTADGLAFLDIIKRTPNIVSLPCVMAPGEFKCEQLLKTELISVKKEPGFRLQQTSRLKPKELSIQARADLRTSVVQWLQKVIGAELKLRIEQLDEDKPFDEYGVDSIILAQLTQTMQEMVSNTITPSLFLEYRTISTLADYFMSNYQEDLRKNIGLETDSVRDNYLKENNIPINNEPSQSVNPELRDNGKAVWVSQAVANNQPVQTLKDIAVVGISCRFPGAPTKEAYWSLLTEGTTAIKPLSEKRWSSKDNRVYYGGWVDDFDLFDPKFFNINENDASIMDPQARIILEESLKAIYDAGYEYKQLSGQKIGVFIGGRSQPNMNVNAILQAPNPILGIGQNYLAANISRFFNFKGPSLVLDTACSSGITGLLFAADSLREKRIDMALTGAVNILLSPYAHHMFAARNILSKNGEFHIFDKRSGGEVIGEGVGVVLLKRLGDAIKDGNHIYGVIKAISVNNDGRTLGPGSPDINAQKQVMQEALLLCGKQPEDIGYIEVNGGGSPVIDAIEIKALSETYHLTRQALTSCFIGSVKPNIGHLLLASGLAGFIRCVLSVYHKKIPPFLSAFDPFNYYDFSASRIHFNRETIDWKIGSGKKRIAAQNSFPDGGTNCHVLIEEFAPDGSYQQQYLPKTAPDMVKKRFTLSPLSFSESFPAYAVAEVPAENAETSMDKYKENFKKQPDWEIKQQEHVLLKNIWGEYHEKNI</sequence>
<dbReference type="InterPro" id="IPR057326">
    <property type="entry name" value="KR_dom"/>
</dbReference>
<name>A0A2L2X8D2_9FIRM</name>
<evidence type="ECO:0000313" key="7">
    <source>
        <dbReference type="Proteomes" id="UP000239549"/>
    </source>
</evidence>
<accession>A0A2L2X8D2</accession>